<name>A0A182EMK9_ONCOC</name>
<feature type="region of interest" description="Disordered" evidence="1">
    <location>
        <begin position="1"/>
        <end position="28"/>
    </location>
</feature>
<evidence type="ECO:0000313" key="3">
    <source>
        <dbReference type="Proteomes" id="UP000271087"/>
    </source>
</evidence>
<accession>A0A182EMK9</accession>
<feature type="compositionally biased region" description="Polar residues" evidence="1">
    <location>
        <begin position="14"/>
        <end position="27"/>
    </location>
</feature>
<proteinExistence type="predicted"/>
<evidence type="ECO:0000256" key="1">
    <source>
        <dbReference type="SAM" id="MobiDB-lite"/>
    </source>
</evidence>
<dbReference type="AlphaFoldDB" id="A0A182EMK9"/>
<dbReference type="Proteomes" id="UP000271087">
    <property type="component" value="Unassembled WGS sequence"/>
</dbReference>
<dbReference type="STRING" id="42157.A0A182EMK9"/>
<dbReference type="OrthoDB" id="5864059at2759"/>
<reference evidence="2 3" key="2">
    <citation type="submission" date="2018-08" db="EMBL/GenBank/DDBJ databases">
        <authorList>
            <person name="Laetsch R D."/>
            <person name="Stevens L."/>
            <person name="Kumar S."/>
            <person name="Blaxter L. M."/>
        </authorList>
    </citation>
    <scope>NUCLEOTIDE SEQUENCE [LARGE SCALE GENOMIC DNA]</scope>
</reference>
<dbReference type="EMBL" id="UYRW01004488">
    <property type="protein sequence ID" value="VDM92743.1"/>
    <property type="molecule type" value="Genomic_DNA"/>
</dbReference>
<reference evidence="4" key="1">
    <citation type="submission" date="2016-06" db="UniProtKB">
        <authorList>
            <consortium name="WormBaseParasite"/>
        </authorList>
    </citation>
    <scope>IDENTIFICATION</scope>
</reference>
<protein>
    <submittedName>
        <fullName evidence="4">Bravo_FIGEY domain-containing protein</fullName>
    </submittedName>
</protein>
<keyword evidence="3" id="KW-1185">Reference proteome</keyword>
<sequence length="56" mass="6183">MAVKGCLNEDDQVASGSTSGSTENVETTGRRGELIEFVNPVPVRYNYDDDVTIRFE</sequence>
<evidence type="ECO:0000313" key="2">
    <source>
        <dbReference type="EMBL" id="VDM92743.1"/>
    </source>
</evidence>
<evidence type="ECO:0000313" key="4">
    <source>
        <dbReference type="WBParaSite" id="nOo.2.0.1.t09355-RA"/>
    </source>
</evidence>
<gene>
    <name evidence="2" type="ORF">NOO_LOCUS9355</name>
</gene>
<organism evidence="4">
    <name type="scientific">Onchocerca ochengi</name>
    <name type="common">Filarial nematode worm</name>
    <dbReference type="NCBI Taxonomy" id="42157"/>
    <lineage>
        <taxon>Eukaryota</taxon>
        <taxon>Metazoa</taxon>
        <taxon>Ecdysozoa</taxon>
        <taxon>Nematoda</taxon>
        <taxon>Chromadorea</taxon>
        <taxon>Rhabditida</taxon>
        <taxon>Spirurina</taxon>
        <taxon>Spiruromorpha</taxon>
        <taxon>Filarioidea</taxon>
        <taxon>Onchocercidae</taxon>
        <taxon>Onchocerca</taxon>
    </lineage>
</organism>
<dbReference type="WBParaSite" id="nOo.2.0.1.t09355-RA">
    <property type="protein sequence ID" value="nOo.2.0.1.t09355-RA"/>
    <property type="gene ID" value="nOo.2.0.1.g09355"/>
</dbReference>